<dbReference type="NCBIfam" id="TIGR01764">
    <property type="entry name" value="excise"/>
    <property type="match status" value="1"/>
</dbReference>
<name>A0A3A5M9D2_9MICC</name>
<dbReference type="AlphaFoldDB" id="A0A3A5M9D2"/>
<dbReference type="EMBL" id="QZVT01000017">
    <property type="protein sequence ID" value="RJT75132.1"/>
    <property type="molecule type" value="Genomic_DNA"/>
</dbReference>
<evidence type="ECO:0000313" key="3">
    <source>
        <dbReference type="Proteomes" id="UP000272560"/>
    </source>
</evidence>
<organism evidence="2 3">
    <name type="scientific">Arthrobacter cheniae</name>
    <dbReference type="NCBI Taxonomy" id="1258888"/>
    <lineage>
        <taxon>Bacteria</taxon>
        <taxon>Bacillati</taxon>
        <taxon>Actinomycetota</taxon>
        <taxon>Actinomycetes</taxon>
        <taxon>Micrococcales</taxon>
        <taxon>Micrococcaceae</taxon>
        <taxon>Arthrobacter</taxon>
    </lineage>
</organism>
<dbReference type="GO" id="GO:0003677">
    <property type="term" value="F:DNA binding"/>
    <property type="evidence" value="ECO:0007669"/>
    <property type="project" value="UniProtKB-KW"/>
</dbReference>
<evidence type="ECO:0000313" key="2">
    <source>
        <dbReference type="EMBL" id="RJT75132.1"/>
    </source>
</evidence>
<gene>
    <name evidence="2" type="ORF">D6T63_18185</name>
</gene>
<sequence>MTQSGSIPTDLLTVAEIAASMRVSKMTVYRLMRSGAMESIRFGRSYRVSETALQRYLETAQPEH</sequence>
<accession>A0A3A5M9D2</accession>
<feature type="domain" description="Helix-turn-helix" evidence="1">
    <location>
        <begin position="11"/>
        <end position="59"/>
    </location>
</feature>
<dbReference type="InterPro" id="IPR041657">
    <property type="entry name" value="HTH_17"/>
</dbReference>
<evidence type="ECO:0000259" key="1">
    <source>
        <dbReference type="Pfam" id="PF12728"/>
    </source>
</evidence>
<comment type="caution">
    <text evidence="2">The sequence shown here is derived from an EMBL/GenBank/DDBJ whole genome shotgun (WGS) entry which is preliminary data.</text>
</comment>
<dbReference type="Proteomes" id="UP000272560">
    <property type="component" value="Unassembled WGS sequence"/>
</dbReference>
<reference evidence="2 3" key="1">
    <citation type="submission" date="2018-09" db="EMBL/GenBank/DDBJ databases">
        <title>Novel species of Arthrobacter.</title>
        <authorList>
            <person name="Liu Q."/>
            <person name="Xin Y.-H."/>
        </authorList>
    </citation>
    <scope>NUCLEOTIDE SEQUENCE [LARGE SCALE GENOMIC DNA]</scope>
    <source>
        <strain evidence="2 3">Hz2</strain>
    </source>
</reference>
<proteinExistence type="predicted"/>
<dbReference type="InterPro" id="IPR010093">
    <property type="entry name" value="SinI_DNA-bd"/>
</dbReference>
<keyword evidence="2" id="KW-0238">DNA-binding</keyword>
<dbReference type="OrthoDB" id="1853825at2"/>
<keyword evidence="3" id="KW-1185">Reference proteome</keyword>
<protein>
    <submittedName>
        <fullName evidence="2">DNA-binding protein</fullName>
    </submittedName>
</protein>
<dbReference type="Pfam" id="PF12728">
    <property type="entry name" value="HTH_17"/>
    <property type="match status" value="1"/>
</dbReference>
<dbReference type="RefSeq" id="WP_120150755.1">
    <property type="nucleotide sequence ID" value="NZ_QZVT01000017.1"/>
</dbReference>